<protein>
    <recommendedName>
        <fullName evidence="4">HEAT repeat domain-containing protein</fullName>
    </recommendedName>
</protein>
<organism evidence="2 3">
    <name type="scientific">Anaeromyxobacter diazotrophicus</name>
    <dbReference type="NCBI Taxonomy" id="2590199"/>
    <lineage>
        <taxon>Bacteria</taxon>
        <taxon>Pseudomonadati</taxon>
        <taxon>Myxococcota</taxon>
        <taxon>Myxococcia</taxon>
        <taxon>Myxococcales</taxon>
        <taxon>Cystobacterineae</taxon>
        <taxon>Anaeromyxobacteraceae</taxon>
        <taxon>Anaeromyxobacter</taxon>
    </lineage>
</organism>
<feature type="region of interest" description="Disordered" evidence="1">
    <location>
        <begin position="159"/>
        <end position="192"/>
    </location>
</feature>
<accession>A0A7I9VRU6</accession>
<evidence type="ECO:0000313" key="2">
    <source>
        <dbReference type="EMBL" id="GEJ59153.1"/>
    </source>
</evidence>
<evidence type="ECO:0000256" key="1">
    <source>
        <dbReference type="SAM" id="MobiDB-lite"/>
    </source>
</evidence>
<dbReference type="RefSeq" id="WP_176068392.1">
    <property type="nucleotide sequence ID" value="NZ_BJTG01000011.1"/>
</dbReference>
<gene>
    <name evidence="2" type="ORF">AMYX_38940</name>
</gene>
<reference evidence="3" key="1">
    <citation type="journal article" date="2020" name="Appl. Environ. Microbiol.">
        <title>Diazotrophic Anaeromyxobacter Isolates from Soils.</title>
        <authorList>
            <person name="Masuda Y."/>
            <person name="Yamanaka H."/>
            <person name="Xu Z.X."/>
            <person name="Shiratori Y."/>
            <person name="Aono T."/>
            <person name="Amachi S."/>
            <person name="Senoo K."/>
            <person name="Itoh H."/>
        </authorList>
    </citation>
    <scope>NUCLEOTIDE SEQUENCE [LARGE SCALE GENOMIC DNA]</scope>
    <source>
        <strain evidence="3">R267</strain>
    </source>
</reference>
<evidence type="ECO:0008006" key="4">
    <source>
        <dbReference type="Google" id="ProtNLM"/>
    </source>
</evidence>
<feature type="compositionally biased region" description="Low complexity" evidence="1">
    <location>
        <begin position="176"/>
        <end position="185"/>
    </location>
</feature>
<sequence length="563" mass="60565">MAPVRSPPAAVPAERPAASPVAQAAAGVLLALSRAARSFVLYDAGNAVVRQLLADYRDRARDALSAFGALAIEVRPFELAVAGEVVYREPDREKSLAFRLFRDGVRRLTLQPSVSWDELLQLLQILAVRYTAVRQQEEDIVTLLRKAEFGGITIEAVEGFTPSEENPEPELDEQAQRAARAQPPAGWDTPLPRLPQPAPIAFREVPEAELAALRAQASDEQEAVAELALSLARDLLAEASRAGWPLPNPDLSAFFAELRDALLADGELESLRRLIDLIGDTGGGELREATLRGLGDARTLDLVLASVPEDAAQLPPALVPFLPLLGIEAALDRLLPDAGTSEPRQRLLLRIVLARLPREADAVLARLSAFDPRLARELARGIVARAPERASEVARQLLGQQDAALRLEGLAALERASGAFPLRPVCDLLTDPALPVRVRAAELLGRHGDAAVLEPLRAQLEGKRELPPEEAEALGRALAQVSPIFAGRLFAGWLDPKARFLRGLSAQQRTLQWAAVAGEGELPGPEAEALLAGLAERGEPELRRHCLAVLARRRKGAGHAGAP</sequence>
<dbReference type="AlphaFoldDB" id="A0A7I9VRU6"/>
<comment type="caution">
    <text evidence="2">The sequence shown here is derived from an EMBL/GenBank/DDBJ whole genome shotgun (WGS) entry which is preliminary data.</text>
</comment>
<dbReference type="Gene3D" id="1.25.10.10">
    <property type="entry name" value="Leucine-rich Repeat Variant"/>
    <property type="match status" value="1"/>
</dbReference>
<evidence type="ECO:0000313" key="3">
    <source>
        <dbReference type="Proteomes" id="UP000503640"/>
    </source>
</evidence>
<proteinExistence type="predicted"/>
<dbReference type="SUPFAM" id="SSF48371">
    <property type="entry name" value="ARM repeat"/>
    <property type="match status" value="1"/>
</dbReference>
<dbReference type="Proteomes" id="UP000503640">
    <property type="component" value="Unassembled WGS sequence"/>
</dbReference>
<name>A0A7I9VRU6_9BACT</name>
<keyword evidence="3" id="KW-1185">Reference proteome</keyword>
<dbReference type="InterPro" id="IPR011989">
    <property type="entry name" value="ARM-like"/>
</dbReference>
<dbReference type="InterPro" id="IPR016024">
    <property type="entry name" value="ARM-type_fold"/>
</dbReference>
<dbReference type="EMBL" id="BJTG01000011">
    <property type="protein sequence ID" value="GEJ59153.1"/>
    <property type="molecule type" value="Genomic_DNA"/>
</dbReference>